<dbReference type="EMBL" id="QGMJ01000687">
    <property type="protein sequence ID" value="TVY34146.1"/>
    <property type="molecule type" value="Genomic_DNA"/>
</dbReference>
<keyword evidence="2" id="KW-0496">Mitochondrion</keyword>
<feature type="non-terminal residue" evidence="3">
    <location>
        <position position="89"/>
    </location>
</feature>
<dbReference type="SUPFAM" id="SSF52980">
    <property type="entry name" value="Restriction endonuclease-like"/>
    <property type="match status" value="1"/>
</dbReference>
<dbReference type="AlphaFoldDB" id="A0A8H8RFS5"/>
<accession>A0A8H8RFS5</accession>
<gene>
    <name evidence="3" type="ORF">LSUB1_G006391</name>
</gene>
<keyword evidence="4" id="KW-1185">Reference proteome</keyword>
<dbReference type="InterPro" id="IPR011335">
    <property type="entry name" value="Restrct_endonuc-II-like"/>
</dbReference>
<evidence type="ECO:0008006" key="5">
    <source>
        <dbReference type="Google" id="ProtNLM"/>
    </source>
</evidence>
<proteinExistence type="predicted"/>
<evidence type="ECO:0000256" key="2">
    <source>
        <dbReference type="ARBA" id="ARBA00023128"/>
    </source>
</evidence>
<dbReference type="Proteomes" id="UP000462212">
    <property type="component" value="Unassembled WGS sequence"/>
</dbReference>
<dbReference type="InterPro" id="IPR018828">
    <property type="entry name" value="RRG7"/>
</dbReference>
<comment type="caution">
    <text evidence="3">The sequence shown here is derived from an EMBL/GenBank/DDBJ whole genome shotgun (WGS) entry which is preliminary data.</text>
</comment>
<evidence type="ECO:0000313" key="3">
    <source>
        <dbReference type="EMBL" id="TVY34146.1"/>
    </source>
</evidence>
<dbReference type="OrthoDB" id="20734at2759"/>
<name>A0A8H8RFS5_9HELO</name>
<organism evidence="3 4">
    <name type="scientific">Lachnellula subtilissima</name>
    <dbReference type="NCBI Taxonomy" id="602034"/>
    <lineage>
        <taxon>Eukaryota</taxon>
        <taxon>Fungi</taxon>
        <taxon>Dikarya</taxon>
        <taxon>Ascomycota</taxon>
        <taxon>Pezizomycotina</taxon>
        <taxon>Leotiomycetes</taxon>
        <taxon>Helotiales</taxon>
        <taxon>Lachnaceae</taxon>
        <taxon>Lachnellula</taxon>
    </lineage>
</organism>
<protein>
    <recommendedName>
        <fullName evidence="5">Restriction endonuclease type IV Mrr domain-containing protein</fullName>
    </recommendedName>
</protein>
<dbReference type="Pfam" id="PF10356">
    <property type="entry name" value="RRG7"/>
    <property type="match status" value="2"/>
</dbReference>
<evidence type="ECO:0000313" key="4">
    <source>
        <dbReference type="Proteomes" id="UP000462212"/>
    </source>
</evidence>
<dbReference type="PANTHER" id="PTHR28133">
    <property type="entry name" value="REQUIRED FOR RESPIRATORY GROWTH PROTEIN 7, MITOCHONDRIAL"/>
    <property type="match status" value="1"/>
</dbReference>
<dbReference type="GO" id="GO:0005739">
    <property type="term" value="C:mitochondrion"/>
    <property type="evidence" value="ECO:0007669"/>
    <property type="project" value="UniProtKB-SubCell"/>
</dbReference>
<sequence>MDPRSTTYVGTHYEYTVQTALSRLGLSLKRIGGRSDYGIDLIGTWNLPSSLQPLQVLIQCKALASKAEPRVVRELEGAFVGAPTGWRGA</sequence>
<dbReference type="PANTHER" id="PTHR28133:SF1">
    <property type="entry name" value="REQUIRED FOR RESPIRATORY GROWTH PROTEIN 7, MITOCHONDRIAL"/>
    <property type="match status" value="1"/>
</dbReference>
<comment type="subcellular location">
    <subcellularLocation>
        <location evidence="1">Mitochondrion</location>
    </subcellularLocation>
</comment>
<reference evidence="3 4" key="1">
    <citation type="submission" date="2018-05" db="EMBL/GenBank/DDBJ databases">
        <title>Genome sequencing and assembly of the regulated plant pathogen Lachnellula willkommii and related sister species for the development of diagnostic species identification markers.</title>
        <authorList>
            <person name="Giroux E."/>
            <person name="Bilodeau G."/>
        </authorList>
    </citation>
    <scope>NUCLEOTIDE SEQUENCE [LARGE SCALE GENOMIC DNA]</scope>
    <source>
        <strain evidence="3 4">CBS 197.66</strain>
    </source>
</reference>
<dbReference type="GO" id="GO:0006302">
    <property type="term" value="P:double-strand break repair"/>
    <property type="evidence" value="ECO:0007669"/>
    <property type="project" value="UniProtKB-ARBA"/>
</dbReference>
<evidence type="ECO:0000256" key="1">
    <source>
        <dbReference type="ARBA" id="ARBA00004173"/>
    </source>
</evidence>